<gene>
    <name evidence="2" type="ORF">ISS99_09090</name>
</gene>
<dbReference type="RefSeq" id="WP_204631291.1">
    <property type="nucleotide sequence ID" value="NZ_BSOC01000003.1"/>
</dbReference>
<organism evidence="2 3">
    <name type="scientific">Dyella mobilis</name>
    <dbReference type="NCBI Taxonomy" id="1849582"/>
    <lineage>
        <taxon>Bacteria</taxon>
        <taxon>Pseudomonadati</taxon>
        <taxon>Pseudomonadota</taxon>
        <taxon>Gammaproteobacteria</taxon>
        <taxon>Lysobacterales</taxon>
        <taxon>Rhodanobacteraceae</taxon>
        <taxon>Dyella</taxon>
    </lineage>
</organism>
<feature type="chain" id="PRO_5046782326" evidence="1">
    <location>
        <begin position="21"/>
        <end position="126"/>
    </location>
</feature>
<accession>A0ABS2KET3</accession>
<keyword evidence="3" id="KW-1185">Reference proteome</keyword>
<protein>
    <submittedName>
        <fullName evidence="2">Uncharacterized protein</fullName>
    </submittedName>
</protein>
<proteinExistence type="predicted"/>
<sequence length="126" mass="13879">MKKLWILLVLFVSWPYAANASDIYSVHLQNSQQPYVCVQCDLRTPIPDQKTREILSAWQEGKAPFAASMAQSLKDGDRATVCNGCGCASYMLSHDGIWFDGDFKARKEYPADSSTAPSPKRAATSG</sequence>
<evidence type="ECO:0000256" key="1">
    <source>
        <dbReference type="SAM" id="SignalP"/>
    </source>
</evidence>
<dbReference type="EMBL" id="JADIKF010000038">
    <property type="protein sequence ID" value="MBM7129678.1"/>
    <property type="molecule type" value="Genomic_DNA"/>
</dbReference>
<evidence type="ECO:0000313" key="2">
    <source>
        <dbReference type="EMBL" id="MBM7129678.1"/>
    </source>
</evidence>
<evidence type="ECO:0000313" key="3">
    <source>
        <dbReference type="Proteomes" id="UP001430193"/>
    </source>
</evidence>
<dbReference type="Proteomes" id="UP001430193">
    <property type="component" value="Unassembled WGS sequence"/>
</dbReference>
<keyword evidence="1" id="KW-0732">Signal</keyword>
<comment type="caution">
    <text evidence="2">The sequence shown here is derived from an EMBL/GenBank/DDBJ whole genome shotgun (WGS) entry which is preliminary data.</text>
</comment>
<feature type="signal peptide" evidence="1">
    <location>
        <begin position="1"/>
        <end position="20"/>
    </location>
</feature>
<name>A0ABS2KET3_9GAMM</name>
<reference evidence="2" key="1">
    <citation type="submission" date="2020-10" db="EMBL/GenBank/DDBJ databases">
        <title>Phylogeny of dyella-like bacteria.</title>
        <authorList>
            <person name="Fu J."/>
        </authorList>
    </citation>
    <scope>NUCLEOTIDE SEQUENCE</scope>
    <source>
        <strain evidence="2">DHON07</strain>
    </source>
</reference>